<comment type="caution">
    <text evidence="2">The sequence shown here is derived from an EMBL/GenBank/DDBJ whole genome shotgun (WGS) entry which is preliminary data.</text>
</comment>
<dbReference type="EMBL" id="NOXX01000193">
    <property type="protein sequence ID" value="OYQ44299.1"/>
    <property type="molecule type" value="Genomic_DNA"/>
</dbReference>
<protein>
    <recommendedName>
        <fullName evidence="1">DUF4325 domain-containing protein</fullName>
    </recommendedName>
</protein>
<dbReference type="InterPro" id="IPR025474">
    <property type="entry name" value="DUF4325"/>
</dbReference>
<proteinExistence type="predicted"/>
<evidence type="ECO:0000259" key="1">
    <source>
        <dbReference type="Pfam" id="PF14213"/>
    </source>
</evidence>
<dbReference type="Proteomes" id="UP000216035">
    <property type="component" value="Unassembled WGS sequence"/>
</dbReference>
<evidence type="ECO:0000313" key="3">
    <source>
        <dbReference type="Proteomes" id="UP000216035"/>
    </source>
</evidence>
<reference evidence="2 3" key="1">
    <citation type="submission" date="2017-07" db="EMBL/GenBank/DDBJ databases">
        <title>Flavobacterium cyanobacteriorum sp. nov., isolated from cyanobacterial aggregates in a eutrophic lake.</title>
        <authorList>
            <person name="Cai H."/>
        </authorList>
    </citation>
    <scope>NUCLEOTIDE SEQUENCE [LARGE SCALE GENOMIC DNA]</scope>
    <source>
        <strain evidence="2 3">TH167</strain>
    </source>
</reference>
<name>A0A255ZSD2_9FLAO</name>
<keyword evidence="3" id="KW-1185">Reference proteome</keyword>
<dbReference type="AlphaFoldDB" id="A0A255ZSD2"/>
<accession>A0A255ZSD2</accession>
<dbReference type="Pfam" id="PF14213">
    <property type="entry name" value="DUF4325"/>
    <property type="match status" value="1"/>
</dbReference>
<dbReference type="OrthoDB" id="5329630at2"/>
<dbReference type="RefSeq" id="WP_094486197.1">
    <property type="nucleotide sequence ID" value="NZ_NOXX01000193.1"/>
</dbReference>
<organism evidence="2 3">
    <name type="scientific">Flavobacterium aurantiibacter</name>
    <dbReference type="NCBI Taxonomy" id="2023067"/>
    <lineage>
        <taxon>Bacteria</taxon>
        <taxon>Pseudomonadati</taxon>
        <taxon>Bacteroidota</taxon>
        <taxon>Flavobacteriia</taxon>
        <taxon>Flavobacteriales</taxon>
        <taxon>Flavobacteriaceae</taxon>
        <taxon>Flavobacterium</taxon>
    </lineage>
</organism>
<gene>
    <name evidence="2" type="ORF">CHX27_07760</name>
</gene>
<sequence>MNATIQFGDIGSSLGTRDLGAQVRTSIIEKINSNEKVFLDFKGVEVVTNSFADECFRKLRETVDSDVFRKKITFLNTNDFVQRVIISAL</sequence>
<evidence type="ECO:0000313" key="2">
    <source>
        <dbReference type="EMBL" id="OYQ44299.1"/>
    </source>
</evidence>
<feature type="domain" description="DUF4325" evidence="1">
    <location>
        <begin position="20"/>
        <end position="79"/>
    </location>
</feature>